<accession>A0ABS5QMV3</accession>
<proteinExistence type="predicted"/>
<gene>
    <name evidence="2" type="ORF">VAMP_7420n207</name>
</gene>
<feature type="transmembrane region" description="Helical" evidence="1">
    <location>
        <begin position="367"/>
        <end position="386"/>
    </location>
</feature>
<dbReference type="RefSeq" id="WP_213349923.1">
    <property type="nucleotide sequence ID" value="NZ_JAEDAM010000100.1"/>
</dbReference>
<keyword evidence="1" id="KW-1133">Transmembrane helix</keyword>
<sequence length="808" mass="88751">MQIKIKIILSFLLLFLIYFLSKDFFILNVYAQSADTSDGDISSIVSILEVIVQFFYIIIRPFISIAGASLSNEFVYGSIFNLDGTLYIFWNMMKNFANYIIAFVFLISIFFYFINYKQDGFNPKSLIPKFLVATVGIQASWFLLAALIDLSTVMTYSIGGLPLTVLDNFKEDEEALMLPVMRMEMGDQGLGGITKSDRTLFYTNPGNSETYATCVTDGQEIDRDYLNENSGSLQEQLDQFDGNYNLNTQGCVFSNRLYGQGGGNNWNDDRDGLIEAGNNLCDPSGDDCYSIKEFTDSVKGFSGPLYTLFGSLSNIADLGVSGVGGGGGAEVGAYSIIAMMKIIIFLALIIPLLTLTIVLIIRGVLMWLIIALAPLLVVSWTFGFNISGSSDKYSMSSVLSLIFLPVIVAFAVSISIIFLTVLNNTLKVGDFQGSTGALAVLGLEKNVDDAGEEKGQEICFKIPLGDEKETNICFNSPENAVGISPFLDILGWIVVNLFAVALMWSIIFAALKSAKLTSGVVNWVDGISKEAFKTAPVIPTPWGSQSIGSLGRVGESLSKQPGQIISRQYAESGIQDTMRTLEGTFSGTNSQGIQNFKNSVKKPGYDSSTFTQTASSAIGAGQHIGDIQEDVLSELKDKDKSGMFNSANSLTDIAQDPDMRSHYNSNYGNIDNLLSQTNRSDGKTLLSEQELKEVYFNLENNMISNGYDKKLSIDGNRIYKSKDGRKFYHFSGENMDVKLIGNLDLDYVDKSKANEFINKIYNIDVDNYKSNLEKLGFKIGDDISIKGEKYIIQDTGSGINFEKEDPSS</sequence>
<feature type="transmembrane region" description="Helical" evidence="1">
    <location>
        <begin position="398"/>
        <end position="422"/>
    </location>
</feature>
<organism evidence="2 3">
    <name type="scientific">Candidatus Vampirococcus lugosii</name>
    <dbReference type="NCBI Taxonomy" id="2789015"/>
    <lineage>
        <taxon>Bacteria</taxon>
        <taxon>Candidatus Absconditibacteriota</taxon>
        <taxon>Vampirococcus</taxon>
    </lineage>
</organism>
<evidence type="ECO:0000313" key="2">
    <source>
        <dbReference type="EMBL" id="MBS8122497.1"/>
    </source>
</evidence>
<evidence type="ECO:0000313" key="3">
    <source>
        <dbReference type="Proteomes" id="UP000680365"/>
    </source>
</evidence>
<evidence type="ECO:0008006" key="4">
    <source>
        <dbReference type="Google" id="ProtNLM"/>
    </source>
</evidence>
<keyword evidence="3" id="KW-1185">Reference proteome</keyword>
<comment type="caution">
    <text evidence="2">The sequence shown here is derived from an EMBL/GenBank/DDBJ whole genome shotgun (WGS) entry which is preliminary data.</text>
</comment>
<dbReference type="EMBL" id="JAEDAM010000100">
    <property type="protein sequence ID" value="MBS8122497.1"/>
    <property type="molecule type" value="Genomic_DNA"/>
</dbReference>
<protein>
    <recommendedName>
        <fullName evidence="4">TraG N-terminal Proteobacteria domain-containing protein</fullName>
    </recommendedName>
</protein>
<keyword evidence="1" id="KW-0472">Membrane</keyword>
<evidence type="ECO:0000256" key="1">
    <source>
        <dbReference type="SAM" id="Phobius"/>
    </source>
</evidence>
<feature type="transmembrane region" description="Helical" evidence="1">
    <location>
        <begin position="489"/>
        <end position="511"/>
    </location>
</feature>
<feature type="transmembrane region" description="Helical" evidence="1">
    <location>
        <begin position="41"/>
        <end position="59"/>
    </location>
</feature>
<dbReference type="Proteomes" id="UP000680365">
    <property type="component" value="Unassembled WGS sequence"/>
</dbReference>
<name>A0ABS5QMV3_9BACT</name>
<feature type="transmembrane region" description="Helical" evidence="1">
    <location>
        <begin position="126"/>
        <end position="148"/>
    </location>
</feature>
<feature type="transmembrane region" description="Helical" evidence="1">
    <location>
        <begin position="96"/>
        <end position="114"/>
    </location>
</feature>
<reference evidence="2 3" key="1">
    <citation type="journal article" date="2021" name="Nat. Commun.">
        <title>Reductive evolution and unique predatory mode in the CPR bacterium Vampirococcus lugosii.</title>
        <authorList>
            <person name="Moreira D."/>
            <person name="Zivanovic Y."/>
            <person name="Lopez-Archilla A.I."/>
            <person name="Iniesto M."/>
            <person name="Lopez-Garcia P."/>
        </authorList>
    </citation>
    <scope>NUCLEOTIDE SEQUENCE [LARGE SCALE GENOMIC DNA]</scope>
    <source>
        <strain evidence="2">Chiprana</strain>
    </source>
</reference>
<feature type="transmembrane region" description="Helical" evidence="1">
    <location>
        <begin position="342"/>
        <end position="361"/>
    </location>
</feature>
<keyword evidence="1" id="KW-0812">Transmembrane</keyword>